<evidence type="ECO:0000256" key="7">
    <source>
        <dbReference type="ARBA" id="ARBA00023136"/>
    </source>
</evidence>
<feature type="transmembrane region" description="Helical" evidence="8">
    <location>
        <begin position="215"/>
        <end position="233"/>
    </location>
</feature>
<keyword evidence="6 8" id="KW-1133">Transmembrane helix</keyword>
<evidence type="ECO:0000256" key="6">
    <source>
        <dbReference type="ARBA" id="ARBA00022989"/>
    </source>
</evidence>
<comment type="similarity">
    <text evidence="2">Belongs to the binding-protein-dependent transport system permease family. FecCD subfamily.</text>
</comment>
<sequence length="350" mass="35439">MSALPAPPRYWVLRRPLGTRIPVRTATVCAVLFLLALILLGAALVLGDVLIAPADVLAALTGGADRLVTLYVMEWRLPRALAALAVGALLGAAGAIFQTLTRNPLGSPDIIGFTTGAQTGGLLVILVLGTASYPALTAGSVLGGLASAAVVMGLAHRGGISGFRLIIVGIALTAMLASVDTYLVLTAELDLAIVASTWGVGSLNGVAWPYVGPTLAVAVVLLAALIPLSRPLAQLDLGEDTARAIGARPQATQLIAIVLGVLLVAVAVAVAGPVAFIALAAPQIGRRLTASQGTPMLPAACTGAVLLLGADLVAQHTLPGRSLPVGLMTVSLGGLYLLYLIVRENRRGAL</sequence>
<evidence type="ECO:0000313" key="9">
    <source>
        <dbReference type="EMBL" id="MBP2382564.1"/>
    </source>
</evidence>
<proteinExistence type="inferred from homology"/>
<dbReference type="InterPro" id="IPR000522">
    <property type="entry name" value="ABC_transptr_permease_BtuC"/>
</dbReference>
<dbReference type="Pfam" id="PF01032">
    <property type="entry name" value="FecCD"/>
    <property type="match status" value="1"/>
</dbReference>
<evidence type="ECO:0000256" key="2">
    <source>
        <dbReference type="ARBA" id="ARBA00007935"/>
    </source>
</evidence>
<dbReference type="CDD" id="cd06550">
    <property type="entry name" value="TM_ABC_iron-siderophores_like"/>
    <property type="match status" value="1"/>
</dbReference>
<comment type="caution">
    <text evidence="9">The sequence shown here is derived from an EMBL/GenBank/DDBJ whole genome shotgun (WGS) entry which is preliminary data.</text>
</comment>
<evidence type="ECO:0000256" key="1">
    <source>
        <dbReference type="ARBA" id="ARBA00004651"/>
    </source>
</evidence>
<feature type="transmembrane region" description="Helical" evidence="8">
    <location>
        <begin position="80"/>
        <end position="98"/>
    </location>
</feature>
<feature type="transmembrane region" description="Helical" evidence="8">
    <location>
        <begin position="110"/>
        <end position="129"/>
    </location>
</feature>
<keyword evidence="10" id="KW-1185">Reference proteome</keyword>
<name>A0ABS4X282_9MICO</name>
<dbReference type="SUPFAM" id="SSF81345">
    <property type="entry name" value="ABC transporter involved in vitamin B12 uptake, BtuC"/>
    <property type="match status" value="1"/>
</dbReference>
<feature type="transmembrane region" description="Helical" evidence="8">
    <location>
        <begin position="253"/>
        <end position="281"/>
    </location>
</feature>
<feature type="transmembrane region" description="Helical" evidence="8">
    <location>
        <begin position="135"/>
        <end position="155"/>
    </location>
</feature>
<dbReference type="PANTHER" id="PTHR30472:SF24">
    <property type="entry name" value="FERRIC ENTEROBACTIN TRANSPORT SYSTEM PERMEASE PROTEIN FEPG"/>
    <property type="match status" value="1"/>
</dbReference>
<feature type="transmembrane region" description="Helical" evidence="8">
    <location>
        <begin position="21"/>
        <end position="46"/>
    </location>
</feature>
<evidence type="ECO:0000256" key="5">
    <source>
        <dbReference type="ARBA" id="ARBA00022692"/>
    </source>
</evidence>
<evidence type="ECO:0000313" key="10">
    <source>
        <dbReference type="Proteomes" id="UP001519290"/>
    </source>
</evidence>
<comment type="subcellular location">
    <subcellularLocation>
        <location evidence="1">Cell membrane</location>
        <topology evidence="1">Multi-pass membrane protein</topology>
    </subcellularLocation>
</comment>
<dbReference type="RefSeq" id="WP_209902485.1">
    <property type="nucleotide sequence ID" value="NZ_BAAAJW010000007.1"/>
</dbReference>
<organism evidence="9 10">
    <name type="scientific">Brachybacterium sacelli</name>
    <dbReference type="NCBI Taxonomy" id="173364"/>
    <lineage>
        <taxon>Bacteria</taxon>
        <taxon>Bacillati</taxon>
        <taxon>Actinomycetota</taxon>
        <taxon>Actinomycetes</taxon>
        <taxon>Micrococcales</taxon>
        <taxon>Dermabacteraceae</taxon>
        <taxon>Brachybacterium</taxon>
    </lineage>
</organism>
<keyword evidence="3" id="KW-0813">Transport</keyword>
<feature type="transmembrane region" description="Helical" evidence="8">
    <location>
        <begin position="322"/>
        <end position="342"/>
    </location>
</feature>
<keyword evidence="4" id="KW-1003">Cell membrane</keyword>
<reference evidence="9 10" key="1">
    <citation type="submission" date="2021-03" db="EMBL/GenBank/DDBJ databases">
        <title>Sequencing the genomes of 1000 actinobacteria strains.</title>
        <authorList>
            <person name="Klenk H.-P."/>
        </authorList>
    </citation>
    <scope>NUCLEOTIDE SEQUENCE [LARGE SCALE GENOMIC DNA]</scope>
    <source>
        <strain evidence="9 10">DSM 14566</strain>
    </source>
</reference>
<dbReference type="EMBL" id="JAGIOD010000001">
    <property type="protein sequence ID" value="MBP2382564.1"/>
    <property type="molecule type" value="Genomic_DNA"/>
</dbReference>
<evidence type="ECO:0000256" key="3">
    <source>
        <dbReference type="ARBA" id="ARBA00022448"/>
    </source>
</evidence>
<dbReference type="Gene3D" id="1.10.3470.10">
    <property type="entry name" value="ABC transporter involved in vitamin B12 uptake, BtuC"/>
    <property type="match status" value="1"/>
</dbReference>
<accession>A0ABS4X282</accession>
<feature type="transmembrane region" description="Helical" evidence="8">
    <location>
        <begin position="162"/>
        <end position="185"/>
    </location>
</feature>
<evidence type="ECO:0000256" key="8">
    <source>
        <dbReference type="SAM" id="Phobius"/>
    </source>
</evidence>
<evidence type="ECO:0000256" key="4">
    <source>
        <dbReference type="ARBA" id="ARBA00022475"/>
    </source>
</evidence>
<keyword evidence="5 8" id="KW-0812">Transmembrane</keyword>
<dbReference type="Proteomes" id="UP001519290">
    <property type="component" value="Unassembled WGS sequence"/>
</dbReference>
<protein>
    <submittedName>
        <fullName evidence="9">Iron complex transport system permease protein</fullName>
    </submittedName>
</protein>
<dbReference type="InterPro" id="IPR037294">
    <property type="entry name" value="ABC_BtuC-like"/>
</dbReference>
<dbReference type="PANTHER" id="PTHR30472">
    <property type="entry name" value="FERRIC ENTEROBACTIN TRANSPORT SYSTEM PERMEASE PROTEIN"/>
    <property type="match status" value="1"/>
</dbReference>
<keyword evidence="7 8" id="KW-0472">Membrane</keyword>
<gene>
    <name evidence="9" type="ORF">JOF43_002521</name>
</gene>